<organism evidence="2">
    <name type="scientific">Menopon gallinae</name>
    <name type="common">poultry shaft louse</name>
    <dbReference type="NCBI Taxonomy" id="328185"/>
    <lineage>
        <taxon>Eukaryota</taxon>
        <taxon>Metazoa</taxon>
        <taxon>Ecdysozoa</taxon>
        <taxon>Arthropoda</taxon>
        <taxon>Hexapoda</taxon>
        <taxon>Insecta</taxon>
        <taxon>Pterygota</taxon>
        <taxon>Neoptera</taxon>
        <taxon>Paraneoptera</taxon>
        <taxon>Psocodea</taxon>
        <taxon>Troctomorpha</taxon>
        <taxon>Phthiraptera</taxon>
        <taxon>Amblycera</taxon>
        <taxon>Menoponidae</taxon>
        <taxon>Menopon</taxon>
    </lineage>
</organism>
<dbReference type="SMART" id="SM00046">
    <property type="entry name" value="DAGKc"/>
    <property type="match status" value="1"/>
</dbReference>
<dbReference type="InterPro" id="IPR016064">
    <property type="entry name" value="NAD/diacylglycerol_kinase_sf"/>
</dbReference>
<sequence>MITDGESNSVLFSSFSISNKRCRVYFRRNVLIWEMEHLPYQRQTVPVADIIAVSCGTGDPDDQAKSRALGLGEVNSAFQGGPESSNFSSKCLVIHYAKQVKNNKWAISKVTLHHGDPRQVNSWFITLENEIRKQNRPKSFLVFVNPFCGKRKGNNVYKRSVKPILDIAKADTNVIVTDYRDHAKEVVLSTDLTKYDAVLVVGGDGTLSEVINALVLRTIRDANGDENEWNGKIPTVRLPVAIVPGGSTDCIAYSLHGTRDRKTAAIYAVLGTAKGFDVCSVHSEKGLCRYFISIFAYGFLGDVLRESEKHRWMGPKRYEYSALLKLFKIRRYYCEIDMTLTTKVTATESKCYRYCSVCEEQGISTTSRTRYQEENLQTIKSDLKLYKVASEEPKKLTVRGKYFLVGCANISCACKQSPNGIAPYGHIGDGCIDVLLFRPETLADVIRMLIRSGKKKGDELVVDYPFVDSYKATEISFKVLDKKLEVPTSHEEYRDSSVWNSDGELVSEPNVRIKNYRQLVRMLSRRPQQPCGDAKPSCFSCQFCSKNIV</sequence>
<dbReference type="Pfam" id="PF19280">
    <property type="entry name" value="CERK_C"/>
    <property type="match status" value="1"/>
</dbReference>
<dbReference type="AlphaFoldDB" id="A0AAW2HGS9"/>
<comment type="caution">
    <text evidence="2">The sequence shown here is derived from an EMBL/GenBank/DDBJ whole genome shotgun (WGS) entry which is preliminary data.</text>
</comment>
<dbReference type="InterPro" id="IPR017438">
    <property type="entry name" value="ATP-NAD_kinase_N"/>
</dbReference>
<dbReference type="GO" id="GO:0016020">
    <property type="term" value="C:membrane"/>
    <property type="evidence" value="ECO:0007669"/>
    <property type="project" value="GOC"/>
</dbReference>
<accession>A0AAW2HGS9</accession>
<dbReference type="SUPFAM" id="SSF111331">
    <property type="entry name" value="NAD kinase/diacylglycerol kinase-like"/>
    <property type="match status" value="1"/>
</dbReference>
<dbReference type="GO" id="GO:0006672">
    <property type="term" value="P:ceramide metabolic process"/>
    <property type="evidence" value="ECO:0007669"/>
    <property type="project" value="TreeGrafter"/>
</dbReference>
<protein>
    <recommendedName>
        <fullName evidence="1">DAGKc domain-containing protein</fullName>
    </recommendedName>
</protein>
<dbReference type="Gene3D" id="2.60.200.40">
    <property type="match status" value="1"/>
</dbReference>
<dbReference type="InterPro" id="IPR001206">
    <property type="entry name" value="Diacylglycerol_kinase_cat_dom"/>
</dbReference>
<name>A0AAW2HGS9_9NEOP</name>
<gene>
    <name evidence="2" type="ORF">PYX00_010705</name>
</gene>
<dbReference type="EMBL" id="JARGDH010000005">
    <property type="protein sequence ID" value="KAL0268927.1"/>
    <property type="molecule type" value="Genomic_DNA"/>
</dbReference>
<reference evidence="2" key="1">
    <citation type="journal article" date="2024" name="Gigascience">
        <title>Chromosome-level genome of the poultry shaft louse Menopon gallinae provides insight into the host-switching and adaptive evolution of parasitic lice.</title>
        <authorList>
            <person name="Xu Y."/>
            <person name="Ma L."/>
            <person name="Liu S."/>
            <person name="Liang Y."/>
            <person name="Liu Q."/>
            <person name="He Z."/>
            <person name="Tian L."/>
            <person name="Duan Y."/>
            <person name="Cai W."/>
            <person name="Li H."/>
            <person name="Song F."/>
        </authorList>
    </citation>
    <scope>NUCLEOTIDE SEQUENCE</scope>
    <source>
        <strain evidence="2">Cailab_2023a</strain>
    </source>
</reference>
<dbReference type="PROSITE" id="PS50146">
    <property type="entry name" value="DAGK"/>
    <property type="match status" value="1"/>
</dbReference>
<feature type="domain" description="DAGKc" evidence="1">
    <location>
        <begin position="135"/>
        <end position="285"/>
    </location>
</feature>
<dbReference type="Pfam" id="PF00781">
    <property type="entry name" value="DAGK_cat"/>
    <property type="match status" value="1"/>
</dbReference>
<dbReference type="GO" id="GO:0001729">
    <property type="term" value="F:ceramide kinase activity"/>
    <property type="evidence" value="ECO:0007669"/>
    <property type="project" value="TreeGrafter"/>
</dbReference>
<dbReference type="InterPro" id="IPR045363">
    <property type="entry name" value="CERK_C"/>
</dbReference>
<dbReference type="PANTHER" id="PTHR12358">
    <property type="entry name" value="SPHINGOSINE KINASE"/>
    <property type="match status" value="1"/>
</dbReference>
<evidence type="ECO:0000313" key="2">
    <source>
        <dbReference type="EMBL" id="KAL0268927.1"/>
    </source>
</evidence>
<dbReference type="Gene3D" id="3.40.50.10330">
    <property type="entry name" value="Probable inorganic polyphosphate/atp-NAD kinase, domain 1"/>
    <property type="match status" value="1"/>
</dbReference>
<dbReference type="InterPro" id="IPR050187">
    <property type="entry name" value="Lipid_Phosphate_FormReg"/>
</dbReference>
<dbReference type="Pfam" id="PF25382">
    <property type="entry name" value="PH_CERK"/>
    <property type="match status" value="1"/>
</dbReference>
<dbReference type="InterPro" id="IPR057465">
    <property type="entry name" value="CERK_PH"/>
</dbReference>
<proteinExistence type="predicted"/>
<dbReference type="PANTHER" id="PTHR12358:SF111">
    <property type="entry name" value="CERAMIDE KINASE, ISOFORM A"/>
    <property type="match status" value="1"/>
</dbReference>
<evidence type="ECO:0000259" key="1">
    <source>
        <dbReference type="PROSITE" id="PS50146"/>
    </source>
</evidence>